<dbReference type="EMBL" id="VOIH02000005">
    <property type="protein sequence ID" value="KAF3446532.1"/>
    <property type="molecule type" value="Genomic_DNA"/>
</dbReference>
<comment type="caution">
    <text evidence="3">The sequence shown here is derived from an EMBL/GenBank/DDBJ whole genome shotgun (WGS) entry which is preliminary data.</text>
</comment>
<gene>
    <name evidence="3" type="ORF">FNV43_RR11712</name>
</gene>
<evidence type="ECO:0000313" key="4">
    <source>
        <dbReference type="Proteomes" id="UP000796880"/>
    </source>
</evidence>
<name>A0A8K0H672_9ROSA</name>
<protein>
    <recommendedName>
        <fullName evidence="2">DUF1985 domain-containing protein</fullName>
    </recommendedName>
</protein>
<evidence type="ECO:0000259" key="2">
    <source>
        <dbReference type="Pfam" id="PF09331"/>
    </source>
</evidence>
<reference evidence="3" key="1">
    <citation type="submission" date="2020-03" db="EMBL/GenBank/DDBJ databases">
        <title>A high-quality chromosome-level genome assembly of a woody plant with both climbing and erect habits, Rhamnella rubrinervis.</title>
        <authorList>
            <person name="Lu Z."/>
            <person name="Yang Y."/>
            <person name="Zhu X."/>
            <person name="Sun Y."/>
        </authorList>
    </citation>
    <scope>NUCLEOTIDE SEQUENCE</scope>
    <source>
        <strain evidence="3">BYM</strain>
        <tissue evidence="3">Leaf</tissue>
    </source>
</reference>
<feature type="compositionally biased region" description="Acidic residues" evidence="1">
    <location>
        <begin position="196"/>
        <end position="205"/>
    </location>
</feature>
<evidence type="ECO:0000256" key="1">
    <source>
        <dbReference type="SAM" id="MobiDB-lite"/>
    </source>
</evidence>
<feature type="compositionally biased region" description="Acidic residues" evidence="1">
    <location>
        <begin position="176"/>
        <end position="186"/>
    </location>
</feature>
<proteinExistence type="predicted"/>
<feature type="domain" description="DUF1985" evidence="2">
    <location>
        <begin position="9"/>
        <end position="69"/>
    </location>
</feature>
<dbReference type="OrthoDB" id="1194650at2759"/>
<dbReference type="PANTHER" id="PTHR48449:SF1">
    <property type="entry name" value="DUF1985 DOMAIN-CONTAINING PROTEIN"/>
    <property type="match status" value="1"/>
</dbReference>
<keyword evidence="4" id="KW-1185">Reference proteome</keyword>
<dbReference type="Proteomes" id="UP000796880">
    <property type="component" value="Unassembled WGS sequence"/>
</dbReference>
<accession>A0A8K0H672</accession>
<dbReference type="Pfam" id="PF09331">
    <property type="entry name" value="DUF1985"/>
    <property type="match status" value="1"/>
</dbReference>
<dbReference type="PANTHER" id="PTHR48449">
    <property type="entry name" value="DUF1985 DOMAIN-CONTAINING PROTEIN"/>
    <property type="match status" value="1"/>
</dbReference>
<dbReference type="AlphaFoldDB" id="A0A8K0H672"/>
<organism evidence="3 4">
    <name type="scientific">Rhamnella rubrinervis</name>
    <dbReference type="NCBI Taxonomy" id="2594499"/>
    <lineage>
        <taxon>Eukaryota</taxon>
        <taxon>Viridiplantae</taxon>
        <taxon>Streptophyta</taxon>
        <taxon>Embryophyta</taxon>
        <taxon>Tracheophyta</taxon>
        <taxon>Spermatophyta</taxon>
        <taxon>Magnoliopsida</taxon>
        <taxon>eudicotyledons</taxon>
        <taxon>Gunneridae</taxon>
        <taxon>Pentapetalae</taxon>
        <taxon>rosids</taxon>
        <taxon>fabids</taxon>
        <taxon>Rosales</taxon>
        <taxon>Rhamnaceae</taxon>
        <taxon>rhamnoid group</taxon>
        <taxon>Rhamneae</taxon>
        <taxon>Rhamnella</taxon>
    </lineage>
</organism>
<feature type="region of interest" description="Disordered" evidence="1">
    <location>
        <begin position="145"/>
        <end position="217"/>
    </location>
</feature>
<feature type="compositionally biased region" description="Acidic residues" evidence="1">
    <location>
        <begin position="147"/>
        <end position="162"/>
    </location>
</feature>
<evidence type="ECO:0000313" key="3">
    <source>
        <dbReference type="EMBL" id="KAF3446532.1"/>
    </source>
</evidence>
<sequence>MVKDMYTTTTQWIEDDDMVKLSLLYILECGLLGKESHFEVKMDHVRMVDDLLAFNGYPWGELAWEATLNSLQKALKKLNLSGTYSLGGCLLAFQLQLIQLDVATLKKQFNEHQLYGESSQKYIIPPSMRDEDVIYHSLIVKDVDMEKNEDEGPSNDDQGDGDGDVHMDAEPSNNDQNEDANNDQNEEANNNQIEEANNDQNEEATQEPKEESMPKNEFITDEVLQQQFVNDEAILRHSSSVMNCYDEELHQ</sequence>
<dbReference type="InterPro" id="IPR015410">
    <property type="entry name" value="DUF1985"/>
</dbReference>